<protein>
    <submittedName>
        <fullName evidence="2">Uncharacterized protein</fullName>
    </submittedName>
</protein>
<feature type="transmembrane region" description="Helical" evidence="1">
    <location>
        <begin position="66"/>
        <end position="85"/>
    </location>
</feature>
<dbReference type="EMBL" id="JBHUFV010000050">
    <property type="protein sequence ID" value="MFD1936537.1"/>
    <property type="molecule type" value="Genomic_DNA"/>
</dbReference>
<dbReference type="Proteomes" id="UP001597368">
    <property type="component" value="Unassembled WGS sequence"/>
</dbReference>
<dbReference type="RefSeq" id="WP_379576890.1">
    <property type="nucleotide sequence ID" value="NZ_JBHUFV010000050.1"/>
</dbReference>
<sequence>MPRRPLLSLAYLVPALTLAATVVVTRTADTELVLLNDTLDHPVLFGLAALLLGGLGVRELVRPTPWARAAVVIATIAGMLGWMGYGIRWSVFTSYEVASVKGPGTLTLIVREQSGLFESSMALSVRDGAGLLSREWSLGCPDLDLTRDELHLVRWAGRNRVEARVPGERPVGVDLDTSGRPTGVCG</sequence>
<comment type="caution">
    <text evidence="2">The sequence shown here is derived from an EMBL/GenBank/DDBJ whole genome shotgun (WGS) entry which is preliminary data.</text>
</comment>
<keyword evidence="1" id="KW-0812">Transmembrane</keyword>
<accession>A0ABW4T6H0</accession>
<keyword evidence="1" id="KW-0472">Membrane</keyword>
<name>A0ABW4T6H0_9ACTN</name>
<keyword evidence="1" id="KW-1133">Transmembrane helix</keyword>
<gene>
    <name evidence="2" type="ORF">ACFSKW_34190</name>
</gene>
<evidence type="ECO:0000313" key="3">
    <source>
        <dbReference type="Proteomes" id="UP001597368"/>
    </source>
</evidence>
<feature type="transmembrane region" description="Helical" evidence="1">
    <location>
        <begin position="43"/>
        <end position="61"/>
    </location>
</feature>
<reference evidence="3" key="1">
    <citation type="journal article" date="2019" name="Int. J. Syst. Evol. Microbiol.">
        <title>The Global Catalogue of Microorganisms (GCM) 10K type strain sequencing project: providing services to taxonomists for standard genome sequencing and annotation.</title>
        <authorList>
            <consortium name="The Broad Institute Genomics Platform"/>
            <consortium name="The Broad Institute Genome Sequencing Center for Infectious Disease"/>
            <person name="Wu L."/>
            <person name="Ma J."/>
        </authorList>
    </citation>
    <scope>NUCLEOTIDE SEQUENCE [LARGE SCALE GENOMIC DNA]</scope>
    <source>
        <strain evidence="3">ICMP 6774ER</strain>
    </source>
</reference>
<evidence type="ECO:0000256" key="1">
    <source>
        <dbReference type="SAM" id="Phobius"/>
    </source>
</evidence>
<proteinExistence type="predicted"/>
<evidence type="ECO:0000313" key="2">
    <source>
        <dbReference type="EMBL" id="MFD1936537.1"/>
    </source>
</evidence>
<organism evidence="2 3">
    <name type="scientific">Nonomuraea mangrovi</name>
    <dbReference type="NCBI Taxonomy" id="2316207"/>
    <lineage>
        <taxon>Bacteria</taxon>
        <taxon>Bacillati</taxon>
        <taxon>Actinomycetota</taxon>
        <taxon>Actinomycetes</taxon>
        <taxon>Streptosporangiales</taxon>
        <taxon>Streptosporangiaceae</taxon>
        <taxon>Nonomuraea</taxon>
    </lineage>
</organism>
<keyword evidence="3" id="KW-1185">Reference proteome</keyword>